<keyword evidence="5 7" id="KW-0472">Membrane</keyword>
<dbReference type="OrthoDB" id="288216at2"/>
<dbReference type="GO" id="GO:0005886">
    <property type="term" value="C:plasma membrane"/>
    <property type="evidence" value="ECO:0007669"/>
    <property type="project" value="UniProtKB-SubCell"/>
</dbReference>
<evidence type="ECO:0000256" key="6">
    <source>
        <dbReference type="SAM" id="MobiDB-lite"/>
    </source>
</evidence>
<dbReference type="Pfam" id="PF03626">
    <property type="entry name" value="COX4_pro"/>
    <property type="match status" value="1"/>
</dbReference>
<protein>
    <submittedName>
        <fullName evidence="8">Uncharacterized protein</fullName>
    </submittedName>
</protein>
<feature type="transmembrane region" description="Helical" evidence="7">
    <location>
        <begin position="32"/>
        <end position="53"/>
    </location>
</feature>
<evidence type="ECO:0000256" key="1">
    <source>
        <dbReference type="ARBA" id="ARBA00004651"/>
    </source>
</evidence>
<evidence type="ECO:0000256" key="7">
    <source>
        <dbReference type="SAM" id="Phobius"/>
    </source>
</evidence>
<evidence type="ECO:0000313" key="8">
    <source>
        <dbReference type="EMBL" id="QDT75016.1"/>
    </source>
</evidence>
<dbReference type="InterPro" id="IPR005171">
    <property type="entry name" value="Cyt_c_oxidase_su4_prok"/>
</dbReference>
<comment type="subcellular location">
    <subcellularLocation>
        <location evidence="1">Cell membrane</location>
        <topology evidence="1">Multi-pass membrane protein</topology>
    </subcellularLocation>
</comment>
<evidence type="ECO:0000256" key="5">
    <source>
        <dbReference type="ARBA" id="ARBA00023136"/>
    </source>
</evidence>
<evidence type="ECO:0000313" key="9">
    <source>
        <dbReference type="Proteomes" id="UP000317909"/>
    </source>
</evidence>
<keyword evidence="2" id="KW-1003">Cell membrane</keyword>
<keyword evidence="4 7" id="KW-1133">Transmembrane helix</keyword>
<evidence type="ECO:0000256" key="3">
    <source>
        <dbReference type="ARBA" id="ARBA00022692"/>
    </source>
</evidence>
<feature type="transmembrane region" description="Helical" evidence="7">
    <location>
        <begin position="65"/>
        <end position="85"/>
    </location>
</feature>
<keyword evidence="3 7" id="KW-0812">Transmembrane</keyword>
<keyword evidence="9" id="KW-1185">Reference proteome</keyword>
<dbReference type="AlphaFoldDB" id="A0A517U312"/>
<evidence type="ECO:0000256" key="4">
    <source>
        <dbReference type="ARBA" id="ARBA00022989"/>
    </source>
</evidence>
<dbReference type="EMBL" id="CP036339">
    <property type="protein sequence ID" value="QDT75016.1"/>
    <property type="molecule type" value="Genomic_DNA"/>
</dbReference>
<proteinExistence type="predicted"/>
<dbReference type="KEGG" id="llh:I41_42240"/>
<gene>
    <name evidence="8" type="ORF">I41_42240</name>
</gene>
<dbReference type="Proteomes" id="UP000317909">
    <property type="component" value="Chromosome"/>
</dbReference>
<organism evidence="8 9">
    <name type="scientific">Lacipirellula limnantheis</name>
    <dbReference type="NCBI Taxonomy" id="2528024"/>
    <lineage>
        <taxon>Bacteria</taxon>
        <taxon>Pseudomonadati</taxon>
        <taxon>Planctomycetota</taxon>
        <taxon>Planctomycetia</taxon>
        <taxon>Pirellulales</taxon>
        <taxon>Lacipirellulaceae</taxon>
        <taxon>Lacipirellula</taxon>
    </lineage>
</organism>
<dbReference type="RefSeq" id="WP_145434721.1">
    <property type="nucleotide sequence ID" value="NZ_CP036339.1"/>
</dbReference>
<accession>A0A517U312</accession>
<feature type="region of interest" description="Disordered" evidence="6">
    <location>
        <begin position="1"/>
        <end position="21"/>
    </location>
</feature>
<reference evidence="8 9" key="1">
    <citation type="submission" date="2019-02" db="EMBL/GenBank/DDBJ databases">
        <title>Deep-cultivation of Planctomycetes and their phenomic and genomic characterization uncovers novel biology.</title>
        <authorList>
            <person name="Wiegand S."/>
            <person name="Jogler M."/>
            <person name="Boedeker C."/>
            <person name="Pinto D."/>
            <person name="Vollmers J."/>
            <person name="Rivas-Marin E."/>
            <person name="Kohn T."/>
            <person name="Peeters S.H."/>
            <person name="Heuer A."/>
            <person name="Rast P."/>
            <person name="Oberbeckmann S."/>
            <person name="Bunk B."/>
            <person name="Jeske O."/>
            <person name="Meyerdierks A."/>
            <person name="Storesund J.E."/>
            <person name="Kallscheuer N."/>
            <person name="Luecker S."/>
            <person name="Lage O.M."/>
            <person name="Pohl T."/>
            <person name="Merkel B.J."/>
            <person name="Hornburger P."/>
            <person name="Mueller R.-W."/>
            <person name="Bruemmer F."/>
            <person name="Labrenz M."/>
            <person name="Spormann A.M."/>
            <person name="Op den Camp H."/>
            <person name="Overmann J."/>
            <person name="Amann R."/>
            <person name="Jetten M.S.M."/>
            <person name="Mascher T."/>
            <person name="Medema M.H."/>
            <person name="Devos D.P."/>
            <person name="Kaster A.-K."/>
            <person name="Ovreas L."/>
            <person name="Rohde M."/>
            <person name="Galperin M.Y."/>
            <person name="Jogler C."/>
        </authorList>
    </citation>
    <scope>NUCLEOTIDE SEQUENCE [LARGE SCALE GENOMIC DNA]</scope>
    <source>
        <strain evidence="8 9">I41</strain>
    </source>
</reference>
<sequence length="156" mass="17520">MANLSHDPAHQSFDASDPHSVEHGHGGSIRTYVMVALALVFLTACSYWTYTPFWPFGDNVAIKRTWMMAVSCTKAMLVILFFMHLKWEANWKWVLTVPASMMSLLLVLALVPDVGRRMNYASRERLINSAQQPEREAAGKPGTALRPAEHPVGEKH</sequence>
<feature type="transmembrane region" description="Helical" evidence="7">
    <location>
        <begin position="91"/>
        <end position="111"/>
    </location>
</feature>
<feature type="region of interest" description="Disordered" evidence="6">
    <location>
        <begin position="131"/>
        <end position="156"/>
    </location>
</feature>
<evidence type="ECO:0000256" key="2">
    <source>
        <dbReference type="ARBA" id="ARBA00022475"/>
    </source>
</evidence>
<feature type="compositionally biased region" description="Basic and acidic residues" evidence="6">
    <location>
        <begin position="147"/>
        <end position="156"/>
    </location>
</feature>
<name>A0A517U312_9BACT</name>